<dbReference type="EMBL" id="CADEHS020000596">
    <property type="protein sequence ID" value="CAG9955628.1"/>
    <property type="molecule type" value="Genomic_DNA"/>
</dbReference>
<dbReference type="Proteomes" id="UP000836387">
    <property type="component" value="Unassembled WGS sequence"/>
</dbReference>
<proteinExistence type="predicted"/>
<sequence>MAYRVQGVYCHEHRNPAGYPLLSSKYQYNIHDIFVEAKLTETYQASTNTEREVSYIFEIPPESSVVEFTAQVGDNQVKAIFEVTLGSVKPNSKIIISVLYVYVISSDTIGDSIRLTIPAGLASRPGTAPARLTIIPTAPTGQQAIIITVGIQALDTDQTFRLNSPSHHAKTWGKWKAYVELTSDQFLKDHFVLVWQVPRVDGARCLLEQLTPAIQGKPETFACALTLVSGIELEPEEHEYIFLVDRSGSMGGSRTTTANTVLKTMLNLLPGFKRSTFNIYNFTTSAKSILDGGKSVPYDNDSVANALNRLSTSSYGGTDINNAVTTVLNERDASKPRCSVIVVTDGLDWGVTAAMRTVQKNVVS</sequence>
<keyword evidence="2" id="KW-1185">Reference proteome</keyword>
<organism evidence="1 2">
    <name type="scientific">Clonostachys rosea f. rosea IK726</name>
    <dbReference type="NCBI Taxonomy" id="1349383"/>
    <lineage>
        <taxon>Eukaryota</taxon>
        <taxon>Fungi</taxon>
        <taxon>Dikarya</taxon>
        <taxon>Ascomycota</taxon>
        <taxon>Pezizomycotina</taxon>
        <taxon>Sordariomycetes</taxon>
        <taxon>Hypocreomycetidae</taxon>
        <taxon>Hypocreales</taxon>
        <taxon>Bionectriaceae</taxon>
        <taxon>Clonostachys</taxon>
    </lineage>
</organism>
<gene>
    <name evidence="1" type="ORF">CRV2_00017418</name>
</gene>
<reference evidence="1" key="2">
    <citation type="submission" date="2021-10" db="EMBL/GenBank/DDBJ databases">
        <authorList>
            <person name="Piombo E."/>
        </authorList>
    </citation>
    <scope>NUCLEOTIDE SEQUENCE</scope>
</reference>
<comment type="caution">
    <text evidence="1">The sequence shown here is derived from an EMBL/GenBank/DDBJ whole genome shotgun (WGS) entry which is preliminary data.</text>
</comment>
<name>A0ACA9UTI4_BIOOC</name>
<evidence type="ECO:0000313" key="1">
    <source>
        <dbReference type="EMBL" id="CAG9955628.1"/>
    </source>
</evidence>
<reference evidence="1" key="1">
    <citation type="submission" date="2020-04" db="EMBL/GenBank/DDBJ databases">
        <authorList>
            <person name="Broberg M."/>
        </authorList>
    </citation>
    <scope>NUCLEOTIDE SEQUENCE</scope>
</reference>
<protein>
    <submittedName>
        <fullName evidence="1">Uncharacterized protein</fullName>
    </submittedName>
</protein>
<accession>A0ACA9UTI4</accession>
<evidence type="ECO:0000313" key="2">
    <source>
        <dbReference type="Proteomes" id="UP000836387"/>
    </source>
</evidence>